<keyword evidence="1" id="KW-0732">Signal</keyword>
<name>W7Q8Q6_9ALTE</name>
<dbReference type="STRING" id="1328313.DS2_17632"/>
<organism evidence="3 4">
    <name type="scientific">Catenovulum agarivorans DS-2</name>
    <dbReference type="NCBI Taxonomy" id="1328313"/>
    <lineage>
        <taxon>Bacteria</taxon>
        <taxon>Pseudomonadati</taxon>
        <taxon>Pseudomonadota</taxon>
        <taxon>Gammaproteobacteria</taxon>
        <taxon>Alteromonadales</taxon>
        <taxon>Alteromonadaceae</taxon>
        <taxon>Catenovulum</taxon>
    </lineage>
</organism>
<dbReference type="InterPro" id="IPR021255">
    <property type="entry name" value="DUF2807"/>
</dbReference>
<proteinExistence type="predicted"/>
<evidence type="ECO:0000259" key="2">
    <source>
        <dbReference type="Pfam" id="PF10988"/>
    </source>
</evidence>
<dbReference type="Proteomes" id="UP000019276">
    <property type="component" value="Unassembled WGS sequence"/>
</dbReference>
<evidence type="ECO:0000313" key="4">
    <source>
        <dbReference type="Proteomes" id="UP000019276"/>
    </source>
</evidence>
<evidence type="ECO:0000313" key="3">
    <source>
        <dbReference type="EMBL" id="EWH08386.1"/>
    </source>
</evidence>
<feature type="chain" id="PRO_5004900976" description="Putative auto-transporter adhesin head GIN domain-containing protein" evidence="1">
    <location>
        <begin position="19"/>
        <end position="300"/>
    </location>
</feature>
<dbReference type="RefSeq" id="WP_152537641.1">
    <property type="nucleotide sequence ID" value="NZ_ARZY01000048.1"/>
</dbReference>
<evidence type="ECO:0000256" key="1">
    <source>
        <dbReference type="SAM" id="SignalP"/>
    </source>
</evidence>
<accession>W7Q8Q6</accession>
<dbReference type="EMBL" id="ARZY01000048">
    <property type="protein sequence ID" value="EWH08386.1"/>
    <property type="molecule type" value="Genomic_DNA"/>
</dbReference>
<feature type="domain" description="Putative auto-transporter adhesin head GIN" evidence="2">
    <location>
        <begin position="35"/>
        <end position="206"/>
    </location>
</feature>
<dbReference type="Pfam" id="PF10988">
    <property type="entry name" value="DUF2807"/>
    <property type="match status" value="1"/>
</dbReference>
<keyword evidence="4" id="KW-1185">Reference proteome</keyword>
<sequence>MQRFIGLMLLLCSMSVSAEQSLHKRIDLQDQVISQVYVSGFITLELTQNSQQSVEIYWRKNSVDQLKVGIEENEQNKLLFIKAVDRGSVESWDKTPIAHVIVNLNKLSQLTAHHAHWLAVENFTDQALALEITGESRVTFNNLNYQNLVGQIKHTATLVVRDSQIKMNQFRGYGAPKILFQNHTAEMINVGLFDHARMSIENSNTASLYLSGTYKTQMRLNKQSSADFVALYASVDALMELQDSQVKTADVKVTHNGKVNLGNVEVLTVNGLNQGMVSYQGKAIVKTDLKDKAQVKAVGL</sequence>
<dbReference type="AlphaFoldDB" id="W7Q8Q6"/>
<dbReference type="Gene3D" id="2.160.20.120">
    <property type="match status" value="1"/>
</dbReference>
<dbReference type="OrthoDB" id="943856at2"/>
<protein>
    <recommendedName>
        <fullName evidence="2">Putative auto-transporter adhesin head GIN domain-containing protein</fullName>
    </recommendedName>
</protein>
<reference evidence="3 4" key="1">
    <citation type="journal article" date="2014" name="Genome Announc.">
        <title>Draft Genome Sequence of the Agar-Degrading Bacterium Catenovulum sp. Strain DS-2, Isolated from Intestines of Haliotis diversicolor.</title>
        <authorList>
            <person name="Shan D."/>
            <person name="Li X."/>
            <person name="Gu Z."/>
            <person name="Wei G."/>
            <person name="Gao Z."/>
            <person name="Shao Z."/>
        </authorList>
    </citation>
    <scope>NUCLEOTIDE SEQUENCE [LARGE SCALE GENOMIC DNA]</scope>
    <source>
        <strain evidence="3 4">DS-2</strain>
    </source>
</reference>
<gene>
    <name evidence="3" type="ORF">DS2_17632</name>
</gene>
<feature type="signal peptide" evidence="1">
    <location>
        <begin position="1"/>
        <end position="18"/>
    </location>
</feature>
<comment type="caution">
    <text evidence="3">The sequence shown here is derived from an EMBL/GenBank/DDBJ whole genome shotgun (WGS) entry which is preliminary data.</text>
</comment>